<dbReference type="PANTHER" id="PTHR11799:SF30">
    <property type="entry name" value="SERUM PARAOXONASE_ARYLESTERASE 2"/>
    <property type="match status" value="1"/>
</dbReference>
<evidence type="ECO:0008006" key="4">
    <source>
        <dbReference type="Google" id="ProtNLM"/>
    </source>
</evidence>
<keyword evidence="3" id="KW-1185">Reference proteome</keyword>
<dbReference type="InterPro" id="IPR011042">
    <property type="entry name" value="6-blade_b-propeller_TolB-like"/>
</dbReference>
<dbReference type="Proteomes" id="UP000521872">
    <property type="component" value="Unassembled WGS sequence"/>
</dbReference>
<gene>
    <name evidence="2" type="ORF">D9613_007750</name>
</gene>
<proteinExistence type="predicted"/>
<dbReference type="PANTHER" id="PTHR11799">
    <property type="entry name" value="PARAOXONASE"/>
    <property type="match status" value="1"/>
</dbReference>
<feature type="chain" id="PRO_5034365481" description="Calcium-dependent phosphotriesterase" evidence="1">
    <location>
        <begin position="23"/>
        <end position="456"/>
    </location>
</feature>
<reference evidence="2 3" key="1">
    <citation type="submission" date="2019-12" db="EMBL/GenBank/DDBJ databases">
        <authorList>
            <person name="Floudas D."/>
            <person name="Bentzer J."/>
            <person name="Ahren D."/>
            <person name="Johansson T."/>
            <person name="Persson P."/>
            <person name="Tunlid A."/>
        </authorList>
    </citation>
    <scope>NUCLEOTIDE SEQUENCE [LARGE SCALE GENOMIC DNA]</scope>
    <source>
        <strain evidence="2 3">CBS 102.39</strain>
    </source>
</reference>
<name>A0A8H4VN63_9AGAR</name>
<comment type="caution">
    <text evidence="2">The sequence shown here is derived from an EMBL/GenBank/DDBJ whole genome shotgun (WGS) entry which is preliminary data.</text>
</comment>
<dbReference type="AlphaFoldDB" id="A0A8H4VN63"/>
<feature type="signal peptide" evidence="1">
    <location>
        <begin position="1"/>
        <end position="22"/>
    </location>
</feature>
<protein>
    <recommendedName>
        <fullName evidence="4">Calcium-dependent phosphotriesterase</fullName>
    </recommendedName>
</protein>
<dbReference type="EMBL" id="JAACJL010000045">
    <property type="protein sequence ID" value="KAF4614220.1"/>
    <property type="molecule type" value="Genomic_DNA"/>
</dbReference>
<evidence type="ECO:0000313" key="3">
    <source>
        <dbReference type="Proteomes" id="UP000521872"/>
    </source>
</evidence>
<accession>A0A8H4VN63</accession>
<dbReference type="SUPFAM" id="SSF63829">
    <property type="entry name" value="Calcium-dependent phosphotriesterase"/>
    <property type="match status" value="1"/>
</dbReference>
<evidence type="ECO:0000256" key="1">
    <source>
        <dbReference type="SAM" id="SignalP"/>
    </source>
</evidence>
<keyword evidence="1" id="KW-0732">Signal</keyword>
<evidence type="ECO:0000313" key="2">
    <source>
        <dbReference type="EMBL" id="KAF4614220.1"/>
    </source>
</evidence>
<organism evidence="2 3">
    <name type="scientific">Agrocybe pediades</name>
    <dbReference type="NCBI Taxonomy" id="84607"/>
    <lineage>
        <taxon>Eukaryota</taxon>
        <taxon>Fungi</taxon>
        <taxon>Dikarya</taxon>
        <taxon>Basidiomycota</taxon>
        <taxon>Agaricomycotina</taxon>
        <taxon>Agaricomycetes</taxon>
        <taxon>Agaricomycetidae</taxon>
        <taxon>Agaricales</taxon>
        <taxon>Agaricineae</taxon>
        <taxon>Strophariaceae</taxon>
        <taxon>Agrocybe</taxon>
    </lineage>
</organism>
<dbReference type="InterPro" id="IPR051288">
    <property type="entry name" value="Serum_paraoxonase/arylesterase"/>
</dbReference>
<sequence length="456" mass="49799">MISFRLFTSIVIILGLIWQRSGDLIKNSILIRSSFPDGYVAGGNYASDCTTVRDPKDKQEESLSSCEDETFWELHDDQGKVVERAVILSCDPARRTWNTVMGPLRNPDPLGGLWLYVPEAKTKPTILDTRLATHKAHRIALKDYPSNHDFHPLGIEIWPSHAGNASNLYVVNHARAGTVIEHFVLSPSSPTEARHIRTLHSGHFHSANGLALTSPDAFYVSNDHLITRRMPIIGHFLPLIESVLGLPLGFVSHVTLNKHMSTDSTSPIAKATFAKLFIPFPNGVSVSSSGTEVAIASTSISKVLIYERDPSTNALKYEKDAVTVPFAPDNLHFSPSSNPSSGEEIIVAGHPNFPDITKVAGNLTGATSASWVVAIVPKEGQDRKRSRKFDMDAPVSTNSKIIMDGDNWTLHTLFQSNGKESEGGFPGSTTALRHPETRALYVAGLYANGGMMECKP</sequence>
<dbReference type="Gene3D" id="2.120.10.30">
    <property type="entry name" value="TolB, C-terminal domain"/>
    <property type="match status" value="1"/>
</dbReference>